<protein>
    <submittedName>
        <fullName evidence="1">Uncharacterized protein</fullName>
    </submittedName>
</protein>
<sequence>MNIFNFVFFVGYFRIYVFLNWILLKLGKHFRIILFSELIPECVLGIYVFYIFQNFCQNFSYKNKILAKNVFQKCVFPFFIFQIPEFFKIYLF</sequence>
<dbReference type="Proteomes" id="UP001497535">
    <property type="component" value="Unassembled WGS sequence"/>
</dbReference>
<reference evidence="1" key="1">
    <citation type="submission" date="2023-11" db="EMBL/GenBank/DDBJ databases">
        <authorList>
            <person name="Poullet M."/>
        </authorList>
    </citation>
    <scope>NUCLEOTIDE SEQUENCE</scope>
    <source>
        <strain evidence="1">E1834</strain>
    </source>
</reference>
<name>A0ACB0YT98_MELEN</name>
<accession>A0ACB0YT98</accession>
<keyword evidence="2" id="KW-1185">Reference proteome</keyword>
<dbReference type="EMBL" id="CAVMJV010000018">
    <property type="protein sequence ID" value="CAK5061870.1"/>
    <property type="molecule type" value="Genomic_DNA"/>
</dbReference>
<gene>
    <name evidence="1" type="ORF">MENTE1834_LOCUS16350</name>
</gene>
<organism evidence="1 2">
    <name type="scientific">Meloidogyne enterolobii</name>
    <name type="common">Root-knot nematode worm</name>
    <name type="synonym">Meloidogyne mayaguensis</name>
    <dbReference type="NCBI Taxonomy" id="390850"/>
    <lineage>
        <taxon>Eukaryota</taxon>
        <taxon>Metazoa</taxon>
        <taxon>Ecdysozoa</taxon>
        <taxon>Nematoda</taxon>
        <taxon>Chromadorea</taxon>
        <taxon>Rhabditida</taxon>
        <taxon>Tylenchina</taxon>
        <taxon>Tylenchomorpha</taxon>
        <taxon>Tylenchoidea</taxon>
        <taxon>Meloidogynidae</taxon>
        <taxon>Meloidogyninae</taxon>
        <taxon>Meloidogyne</taxon>
    </lineage>
</organism>
<evidence type="ECO:0000313" key="2">
    <source>
        <dbReference type="Proteomes" id="UP001497535"/>
    </source>
</evidence>
<comment type="caution">
    <text evidence="1">The sequence shown here is derived from an EMBL/GenBank/DDBJ whole genome shotgun (WGS) entry which is preliminary data.</text>
</comment>
<proteinExistence type="predicted"/>
<evidence type="ECO:0000313" key="1">
    <source>
        <dbReference type="EMBL" id="CAK5061870.1"/>
    </source>
</evidence>